<keyword evidence="7 13" id="KW-1133">Transmembrane helix</keyword>
<dbReference type="Pfam" id="PF00430">
    <property type="entry name" value="ATP-synt_B"/>
    <property type="match status" value="1"/>
</dbReference>
<dbReference type="Gene3D" id="6.10.250.1580">
    <property type="match status" value="1"/>
</dbReference>
<dbReference type="NCBIfam" id="TIGR01144">
    <property type="entry name" value="ATP_synt_b"/>
    <property type="match status" value="1"/>
</dbReference>
<comment type="subcellular location">
    <subcellularLocation>
        <location evidence="13">Cell membrane</location>
        <topology evidence="13">Single-pass membrane protein</topology>
    </subcellularLocation>
    <subcellularLocation>
        <location evidence="12">Endomembrane system</location>
        <topology evidence="12">Single-pass membrane protein</topology>
    </subcellularLocation>
</comment>
<dbReference type="CDD" id="cd06503">
    <property type="entry name" value="ATP-synt_Fo_b"/>
    <property type="match status" value="1"/>
</dbReference>
<evidence type="ECO:0000256" key="1">
    <source>
        <dbReference type="ARBA" id="ARBA00005513"/>
    </source>
</evidence>
<comment type="subunit">
    <text evidence="13">F-type ATPases have 2 components, F(1) - the catalytic core - and F(0) - the membrane proton channel. F(1) has five subunits: alpha(3), beta(3), gamma(1), delta(1), epsilon(1). F(0) has three main subunits: a(1), b(2) and c(10-14). The alpha and beta chains form an alternating ring which encloses part of the gamma chain. F(1) is attached to F(0) by a central stalk formed by the gamma and epsilon chains, while a peripheral stalk is formed by the delta and b chains.</text>
</comment>
<keyword evidence="15" id="KW-0175">Coiled coil</keyword>
<reference evidence="17" key="1">
    <citation type="submission" date="2018-12" db="EMBL/GenBank/DDBJ databases">
        <title>Tengunoibacter tsumagoiensis gen. nov., sp. nov., Dictyobacter kobayashii sp. nov., D. alpinus sp. nov., and D. joshuensis sp. nov. and description of Dictyobacteraceae fam. nov. within the order Ktedonobacterales isolated from Tengu-no-mugimeshi.</title>
        <authorList>
            <person name="Wang C.M."/>
            <person name="Zheng Y."/>
            <person name="Sakai Y."/>
            <person name="Toyoda A."/>
            <person name="Minakuchi Y."/>
            <person name="Abe K."/>
            <person name="Yokota A."/>
            <person name="Yabe S."/>
        </authorList>
    </citation>
    <scope>NUCLEOTIDE SEQUENCE [LARGE SCALE GENOMIC DNA]</scope>
    <source>
        <strain evidence="17">S-27</strain>
    </source>
</reference>
<gene>
    <name evidence="13" type="primary">atpF</name>
    <name evidence="16" type="ORF">KDAU_15160</name>
</gene>
<dbReference type="InterPro" id="IPR005864">
    <property type="entry name" value="ATP_synth_F0_bsu_bac"/>
</dbReference>
<dbReference type="HAMAP" id="MF_01398">
    <property type="entry name" value="ATP_synth_b_bprime"/>
    <property type="match status" value="1"/>
</dbReference>
<dbReference type="GO" id="GO:0046933">
    <property type="term" value="F:proton-transporting ATP synthase activity, rotational mechanism"/>
    <property type="evidence" value="ECO:0007669"/>
    <property type="project" value="UniProtKB-UniRule"/>
</dbReference>
<keyword evidence="9 13" id="KW-0472">Membrane</keyword>
<dbReference type="GO" id="GO:0005886">
    <property type="term" value="C:plasma membrane"/>
    <property type="evidence" value="ECO:0007669"/>
    <property type="project" value="UniProtKB-SubCell"/>
</dbReference>
<dbReference type="PANTHER" id="PTHR33445">
    <property type="entry name" value="ATP SYNTHASE SUBUNIT B', CHLOROPLASTIC"/>
    <property type="match status" value="1"/>
</dbReference>
<proteinExistence type="inferred from homology"/>
<sequence>MNITLTLASVAAASAESPSGLGALGINTWAFISQLVTFLIVLWVIWKWVLPALQRTLEKRQALIREGIENAEQAKRDLAEAAQNAEQIILDAKRQAQDTIERATKNAQQIAQQIETEARERAEKISQQQIARIHQEANRARMDLSRDVINLSIEAASKVISRSVDSNDNRRLVEEFVTASDQARNN</sequence>
<evidence type="ECO:0000256" key="12">
    <source>
        <dbReference type="ARBA" id="ARBA00037847"/>
    </source>
</evidence>
<comment type="function">
    <text evidence="11 13">F(1)F(0) ATP synthase produces ATP from ADP in the presence of a proton or sodium gradient. F-type ATPases consist of two structural domains, F(1) containing the extramembraneous catalytic core and F(0) containing the membrane proton channel, linked together by a central stalk and a peripheral stalk. During catalysis, ATP synthesis in the catalytic domain of F(1) is coupled via a rotary mechanism of the central stalk subunits to proton translocation.</text>
</comment>
<evidence type="ECO:0000256" key="13">
    <source>
        <dbReference type="HAMAP-Rule" id="MF_01398"/>
    </source>
</evidence>
<name>A0A401ZBC4_9CHLR</name>
<evidence type="ECO:0000256" key="11">
    <source>
        <dbReference type="ARBA" id="ARBA00025198"/>
    </source>
</evidence>
<comment type="function">
    <text evidence="13">Component of the F(0) channel, it forms part of the peripheral stalk, linking F(1) to F(0).</text>
</comment>
<evidence type="ECO:0000256" key="2">
    <source>
        <dbReference type="ARBA" id="ARBA00022448"/>
    </source>
</evidence>
<keyword evidence="2 13" id="KW-0813">Transport</keyword>
<keyword evidence="10 13" id="KW-0066">ATP synthesis</keyword>
<dbReference type="GO" id="GO:0046961">
    <property type="term" value="F:proton-transporting ATPase activity, rotational mechanism"/>
    <property type="evidence" value="ECO:0007669"/>
    <property type="project" value="TreeGrafter"/>
</dbReference>
<keyword evidence="3 13" id="KW-1003">Cell membrane</keyword>
<evidence type="ECO:0000256" key="5">
    <source>
        <dbReference type="ARBA" id="ARBA00022692"/>
    </source>
</evidence>
<evidence type="ECO:0000256" key="8">
    <source>
        <dbReference type="ARBA" id="ARBA00023065"/>
    </source>
</evidence>
<keyword evidence="5 13" id="KW-0812">Transmembrane</keyword>
<keyword evidence="8 13" id="KW-0406">Ion transport</keyword>
<dbReference type="PANTHER" id="PTHR33445:SF1">
    <property type="entry name" value="ATP SYNTHASE SUBUNIT B"/>
    <property type="match status" value="1"/>
</dbReference>
<evidence type="ECO:0000256" key="3">
    <source>
        <dbReference type="ARBA" id="ARBA00022475"/>
    </source>
</evidence>
<evidence type="ECO:0000256" key="10">
    <source>
        <dbReference type="ARBA" id="ARBA00023310"/>
    </source>
</evidence>
<dbReference type="InterPro" id="IPR028987">
    <property type="entry name" value="ATP_synth_B-like_membr_sf"/>
</dbReference>
<keyword evidence="17" id="KW-1185">Reference proteome</keyword>
<accession>A0A401ZBC4</accession>
<comment type="caution">
    <text evidence="16">The sequence shown here is derived from an EMBL/GenBank/DDBJ whole genome shotgun (WGS) entry which is preliminary data.</text>
</comment>
<dbReference type="RefSeq" id="WP_160145713.1">
    <property type="nucleotide sequence ID" value="NZ_BIFQ01000001.1"/>
</dbReference>
<evidence type="ECO:0000256" key="15">
    <source>
        <dbReference type="SAM" id="Coils"/>
    </source>
</evidence>
<evidence type="ECO:0000256" key="7">
    <source>
        <dbReference type="ARBA" id="ARBA00022989"/>
    </source>
</evidence>
<evidence type="ECO:0000256" key="9">
    <source>
        <dbReference type="ARBA" id="ARBA00023136"/>
    </source>
</evidence>
<comment type="similarity">
    <text evidence="1 13 14">Belongs to the ATPase B chain family.</text>
</comment>
<keyword evidence="6 13" id="KW-0375">Hydrogen ion transport</keyword>
<organism evidence="16 17">
    <name type="scientific">Dictyobacter aurantiacus</name>
    <dbReference type="NCBI Taxonomy" id="1936993"/>
    <lineage>
        <taxon>Bacteria</taxon>
        <taxon>Bacillati</taxon>
        <taxon>Chloroflexota</taxon>
        <taxon>Ktedonobacteria</taxon>
        <taxon>Ktedonobacterales</taxon>
        <taxon>Dictyobacteraceae</taxon>
        <taxon>Dictyobacter</taxon>
    </lineage>
</organism>
<dbReference type="EMBL" id="BIFQ01000001">
    <property type="protein sequence ID" value="GCE04187.1"/>
    <property type="molecule type" value="Genomic_DNA"/>
</dbReference>
<dbReference type="SUPFAM" id="SSF81573">
    <property type="entry name" value="F1F0 ATP synthase subunit B, membrane domain"/>
    <property type="match status" value="1"/>
</dbReference>
<dbReference type="AlphaFoldDB" id="A0A401ZBC4"/>
<protein>
    <recommendedName>
        <fullName evidence="13">ATP synthase subunit b</fullName>
    </recommendedName>
    <alternativeName>
        <fullName evidence="13">ATP synthase F(0) sector subunit b</fullName>
    </alternativeName>
    <alternativeName>
        <fullName evidence="13">ATPase subunit I</fullName>
    </alternativeName>
    <alternativeName>
        <fullName evidence="13">F-type ATPase subunit b</fullName>
        <shortName evidence="13">F-ATPase subunit b</shortName>
    </alternativeName>
</protein>
<evidence type="ECO:0000313" key="17">
    <source>
        <dbReference type="Proteomes" id="UP000287224"/>
    </source>
</evidence>
<keyword evidence="4 13" id="KW-0138">CF(0)</keyword>
<dbReference type="GO" id="GO:0045259">
    <property type="term" value="C:proton-transporting ATP synthase complex"/>
    <property type="evidence" value="ECO:0007669"/>
    <property type="project" value="UniProtKB-KW"/>
</dbReference>
<evidence type="ECO:0000256" key="4">
    <source>
        <dbReference type="ARBA" id="ARBA00022547"/>
    </source>
</evidence>
<dbReference type="InterPro" id="IPR050059">
    <property type="entry name" value="ATP_synthase_B_chain"/>
</dbReference>
<evidence type="ECO:0000313" key="16">
    <source>
        <dbReference type="EMBL" id="GCE04187.1"/>
    </source>
</evidence>
<evidence type="ECO:0000256" key="6">
    <source>
        <dbReference type="ARBA" id="ARBA00022781"/>
    </source>
</evidence>
<feature type="coiled-coil region" evidence="15">
    <location>
        <begin position="64"/>
        <end position="120"/>
    </location>
</feature>
<feature type="transmembrane region" description="Helical" evidence="13">
    <location>
        <begin position="31"/>
        <end position="50"/>
    </location>
</feature>
<evidence type="ECO:0000256" key="14">
    <source>
        <dbReference type="RuleBase" id="RU003848"/>
    </source>
</evidence>
<dbReference type="OrthoDB" id="162246at2"/>
<dbReference type="InterPro" id="IPR002146">
    <property type="entry name" value="ATP_synth_b/b'su_bac/chlpt"/>
</dbReference>
<dbReference type="Proteomes" id="UP000287224">
    <property type="component" value="Unassembled WGS sequence"/>
</dbReference>
<dbReference type="GO" id="GO:0012505">
    <property type="term" value="C:endomembrane system"/>
    <property type="evidence" value="ECO:0007669"/>
    <property type="project" value="UniProtKB-SubCell"/>
</dbReference>